<organism evidence="1 2">
    <name type="scientific">Prevotella jejuni</name>
    <dbReference type="NCBI Taxonomy" id="1177574"/>
    <lineage>
        <taxon>Bacteria</taxon>
        <taxon>Pseudomonadati</taxon>
        <taxon>Bacteroidota</taxon>
        <taxon>Bacteroidia</taxon>
        <taxon>Bacteroidales</taxon>
        <taxon>Prevotellaceae</taxon>
        <taxon>Prevotella</taxon>
    </lineage>
</organism>
<sequence length="226" mass="25616">MEQPFIDYSAISSEISKKCHQYLHDVDVNTVLDSFDAVKDILERAIERYSFQVSEYWNQNHSDVEISRKIKFMDIDNGYVKLLKKWVRENPFRQELPDCPNDFVESYDKYNAKVNKTAIAAGTAGTLAIGAAYGVSTSQAAAGAKGCLAFGNPLVAIIAELIGIAAIYAVAQYQKKNKRKEIETQRREYKAQLKEYKQKLINTLTTSAEIYLKEAEVYSNNLLTEF</sequence>
<dbReference type="KEGG" id="pje:CRM71_01860"/>
<protein>
    <submittedName>
        <fullName evidence="1">Uncharacterized protein</fullName>
    </submittedName>
</protein>
<keyword evidence="2" id="KW-1185">Reference proteome</keyword>
<dbReference type="GeneID" id="94028185"/>
<evidence type="ECO:0000313" key="2">
    <source>
        <dbReference type="Proteomes" id="UP000198427"/>
    </source>
</evidence>
<evidence type="ECO:0000313" key="1">
    <source>
        <dbReference type="EMBL" id="SNS08519.1"/>
    </source>
</evidence>
<dbReference type="AlphaFoldDB" id="A0A2K9H8J3"/>
<dbReference type="Proteomes" id="UP000198427">
    <property type="component" value="Unassembled WGS sequence"/>
</dbReference>
<accession>A0A2K9H8J3</accession>
<gene>
    <name evidence="1" type="ORF">SAMN06265364_1388</name>
</gene>
<dbReference type="RefSeq" id="WP_089367059.1">
    <property type="nucleotide sequence ID" value="NZ_CP023863.1"/>
</dbReference>
<proteinExistence type="predicted"/>
<reference evidence="1 2" key="1">
    <citation type="submission" date="2017-06" db="EMBL/GenBank/DDBJ databases">
        <authorList>
            <person name="Varghese N."/>
            <person name="Submissions S."/>
        </authorList>
    </citation>
    <scope>NUCLEOTIDE SEQUENCE [LARGE SCALE GENOMIC DNA]</scope>
    <source>
        <strain evidence="1 2">DSM 26989</strain>
    </source>
</reference>
<name>A0A2K9H8J3_9BACT</name>
<comment type="caution">
    <text evidence="1">The sequence shown here is derived from an EMBL/GenBank/DDBJ whole genome shotgun (WGS) entry which is preliminary data.</text>
</comment>
<dbReference type="EMBL" id="FZNZ01000038">
    <property type="protein sequence ID" value="SNS08519.1"/>
    <property type="molecule type" value="Genomic_DNA"/>
</dbReference>